<dbReference type="AlphaFoldDB" id="A0A0J7KWY2"/>
<feature type="compositionally biased region" description="Basic and acidic residues" evidence="1">
    <location>
        <begin position="1"/>
        <end position="12"/>
    </location>
</feature>
<feature type="compositionally biased region" description="Basic and acidic residues" evidence="1">
    <location>
        <begin position="105"/>
        <end position="114"/>
    </location>
</feature>
<comment type="caution">
    <text evidence="2">The sequence shown here is derived from an EMBL/GenBank/DDBJ whole genome shotgun (WGS) entry which is preliminary data.</text>
</comment>
<sequence>MQFDWDLLKDPDGGTQQMDNGRPSEESMDVDVVKPPTAPAAVVISGATKPGTGTEKQVNKYQEDQIDEINLQIKDPVRKKRELRREVELGRSEAGSAGPPSGGSTEDHYQEGRVFESNFGRI</sequence>
<feature type="compositionally biased region" description="Low complexity" evidence="1">
    <location>
        <begin position="92"/>
        <end position="104"/>
    </location>
</feature>
<keyword evidence="3" id="KW-1185">Reference proteome</keyword>
<name>A0A0J7KWY2_LASNI</name>
<organism evidence="2 3">
    <name type="scientific">Lasius niger</name>
    <name type="common">Black garden ant</name>
    <dbReference type="NCBI Taxonomy" id="67767"/>
    <lineage>
        <taxon>Eukaryota</taxon>
        <taxon>Metazoa</taxon>
        <taxon>Ecdysozoa</taxon>
        <taxon>Arthropoda</taxon>
        <taxon>Hexapoda</taxon>
        <taxon>Insecta</taxon>
        <taxon>Pterygota</taxon>
        <taxon>Neoptera</taxon>
        <taxon>Endopterygota</taxon>
        <taxon>Hymenoptera</taxon>
        <taxon>Apocrita</taxon>
        <taxon>Aculeata</taxon>
        <taxon>Formicoidea</taxon>
        <taxon>Formicidae</taxon>
        <taxon>Formicinae</taxon>
        <taxon>Lasius</taxon>
        <taxon>Lasius</taxon>
    </lineage>
</organism>
<feature type="region of interest" description="Disordered" evidence="1">
    <location>
        <begin position="1"/>
        <end position="30"/>
    </location>
</feature>
<dbReference type="EMBL" id="LBMM01002480">
    <property type="protein sequence ID" value="KMQ94774.1"/>
    <property type="molecule type" value="Genomic_DNA"/>
</dbReference>
<gene>
    <name evidence="2" type="ORF">RF55_5061</name>
</gene>
<dbReference type="PaxDb" id="67767-A0A0J7KWY2"/>
<dbReference type="Proteomes" id="UP000036403">
    <property type="component" value="Unassembled WGS sequence"/>
</dbReference>
<feature type="region of interest" description="Disordered" evidence="1">
    <location>
        <begin position="80"/>
        <end position="122"/>
    </location>
</feature>
<evidence type="ECO:0000313" key="2">
    <source>
        <dbReference type="EMBL" id="KMQ94774.1"/>
    </source>
</evidence>
<evidence type="ECO:0000256" key="1">
    <source>
        <dbReference type="SAM" id="MobiDB-lite"/>
    </source>
</evidence>
<accession>A0A0J7KWY2</accession>
<protein>
    <submittedName>
        <fullName evidence="2">Methyl-accepting chemotaxis protein signaling domain protein</fullName>
    </submittedName>
</protein>
<reference evidence="2 3" key="1">
    <citation type="submission" date="2015-04" db="EMBL/GenBank/DDBJ databases">
        <title>Lasius niger genome sequencing.</title>
        <authorList>
            <person name="Konorov E.A."/>
            <person name="Nikitin M.A."/>
            <person name="Kirill M.V."/>
            <person name="Chang P."/>
        </authorList>
    </citation>
    <scope>NUCLEOTIDE SEQUENCE [LARGE SCALE GENOMIC DNA]</scope>
    <source>
        <tissue evidence="2">Whole</tissue>
    </source>
</reference>
<evidence type="ECO:0000313" key="3">
    <source>
        <dbReference type="Proteomes" id="UP000036403"/>
    </source>
</evidence>
<proteinExistence type="predicted"/>